<keyword evidence="1" id="KW-0614">Plasmid</keyword>
<reference evidence="1 2" key="1">
    <citation type="journal article" date="2019" name="Emerg. Microbes Infect.">
        <title>Comprehensive subspecies identification of 175 nontuberculous mycobacteria species based on 7547 genomic profiles.</title>
        <authorList>
            <person name="Matsumoto Y."/>
            <person name="Kinjo T."/>
            <person name="Motooka D."/>
            <person name="Nabeya D."/>
            <person name="Jung N."/>
            <person name="Uechi K."/>
            <person name="Horii T."/>
            <person name="Iida T."/>
            <person name="Fujita J."/>
            <person name="Nakamura S."/>
        </authorList>
    </citation>
    <scope>NUCLEOTIDE SEQUENCE [LARGE SCALE GENOMIC DNA]</scope>
    <source>
        <strain evidence="1 2">JCM 18538</strain>
        <plasmid evidence="1">pJCM18538</plasmid>
    </source>
</reference>
<geneLocation type="plasmid" evidence="1">
    <name>pJCM18538</name>
</geneLocation>
<dbReference type="AlphaFoldDB" id="A0A7I7RQJ2"/>
<evidence type="ECO:0000313" key="1">
    <source>
        <dbReference type="EMBL" id="BBY46793.1"/>
    </source>
</evidence>
<dbReference type="EMBL" id="AP022592">
    <property type="protein sequence ID" value="BBY46793.1"/>
    <property type="molecule type" value="Genomic_DNA"/>
</dbReference>
<dbReference type="KEGG" id="marz:MARA_02230"/>
<proteinExistence type="predicted"/>
<dbReference type="Proteomes" id="UP000467428">
    <property type="component" value="Plasmid pJCM18538"/>
</dbReference>
<gene>
    <name evidence="1" type="ORF">MARA_02230</name>
</gene>
<accession>A0A7I7RQJ2</accession>
<protein>
    <submittedName>
        <fullName evidence="1">Uncharacterized protein</fullName>
    </submittedName>
</protein>
<organism evidence="1 2">
    <name type="scientific">Mycolicibacterium arabiense</name>
    <dbReference type="NCBI Taxonomy" id="1286181"/>
    <lineage>
        <taxon>Bacteria</taxon>
        <taxon>Bacillati</taxon>
        <taxon>Actinomycetota</taxon>
        <taxon>Actinomycetes</taxon>
        <taxon>Mycobacteriales</taxon>
        <taxon>Mycobacteriaceae</taxon>
        <taxon>Mycolicibacterium</taxon>
    </lineage>
</organism>
<sequence length="145" mass="16127">MNACVTANLTDHVHIELLADVLRRHVLQRPATGDSRVVHQPDQRLIAYLDAGCFDLFWIGDVKTHRGEPTPTQALGILLAAHAREDREAQIMQVQGCCFPNPGGGTRDYNSPALAVRHNEVKEPHPQKGSRAWGYCDRALSVRGW</sequence>
<keyword evidence="2" id="KW-1185">Reference proteome</keyword>
<evidence type="ECO:0000313" key="2">
    <source>
        <dbReference type="Proteomes" id="UP000467428"/>
    </source>
</evidence>
<name>A0A7I7RQJ2_9MYCO</name>